<feature type="transmembrane region" description="Helical" evidence="1">
    <location>
        <begin position="144"/>
        <end position="168"/>
    </location>
</feature>
<feature type="transmembrane region" description="Helical" evidence="1">
    <location>
        <begin position="403"/>
        <end position="422"/>
    </location>
</feature>
<keyword evidence="3" id="KW-1185">Reference proteome</keyword>
<evidence type="ECO:0000256" key="1">
    <source>
        <dbReference type="SAM" id="Phobius"/>
    </source>
</evidence>
<feature type="transmembrane region" description="Helical" evidence="1">
    <location>
        <begin position="459"/>
        <end position="478"/>
    </location>
</feature>
<feature type="transmembrane region" description="Helical" evidence="1">
    <location>
        <begin position="38"/>
        <end position="59"/>
    </location>
</feature>
<comment type="caution">
    <text evidence="2">The sequence shown here is derived from an EMBL/GenBank/DDBJ whole genome shotgun (WGS) entry which is preliminary data.</text>
</comment>
<dbReference type="RefSeq" id="WP_103082905.1">
    <property type="nucleotide sequence ID" value="NZ_CP021850.1"/>
</dbReference>
<evidence type="ECO:0000313" key="3">
    <source>
        <dbReference type="Proteomes" id="UP000236151"/>
    </source>
</evidence>
<dbReference type="Pfam" id="PF07556">
    <property type="entry name" value="DUF1538"/>
    <property type="match status" value="2"/>
</dbReference>
<feature type="transmembrane region" description="Helical" evidence="1">
    <location>
        <begin position="174"/>
        <end position="193"/>
    </location>
</feature>
<gene>
    <name evidence="2" type="ORF">CDQ84_16840</name>
</gene>
<dbReference type="AlphaFoldDB" id="A0A2K2F854"/>
<feature type="transmembrane region" description="Helical" evidence="1">
    <location>
        <begin position="117"/>
        <end position="137"/>
    </location>
</feature>
<dbReference type="Proteomes" id="UP000236151">
    <property type="component" value="Unassembled WGS sequence"/>
</dbReference>
<dbReference type="InterPro" id="IPR011435">
    <property type="entry name" value="UmpAB"/>
</dbReference>
<feature type="transmembrane region" description="Helical" evidence="1">
    <location>
        <begin position="374"/>
        <end position="397"/>
    </location>
</feature>
<reference evidence="2 3" key="1">
    <citation type="submission" date="2017-06" db="EMBL/GenBank/DDBJ databases">
        <title>Investigating the central metabolism of Clostridium thermosuccinogenes.</title>
        <authorList>
            <person name="Koendjbiharie J.G."/>
            <person name="van Kranenburg R."/>
        </authorList>
    </citation>
    <scope>NUCLEOTIDE SEQUENCE [LARGE SCALE GENOMIC DNA]</scope>
    <source>
        <strain evidence="2 3">DSM 5806</strain>
    </source>
</reference>
<proteinExistence type="predicted"/>
<keyword evidence="1" id="KW-0812">Transmembrane</keyword>
<evidence type="ECO:0000313" key="2">
    <source>
        <dbReference type="EMBL" id="PNT95594.1"/>
    </source>
</evidence>
<dbReference type="OrthoDB" id="9805989at2"/>
<protein>
    <recommendedName>
        <fullName evidence="4">DUF1538 domain-containing protein</fullName>
    </recommendedName>
</protein>
<feature type="transmembrane region" description="Helical" evidence="1">
    <location>
        <begin position="205"/>
        <end position="225"/>
    </location>
</feature>
<feature type="transmembrane region" description="Helical" evidence="1">
    <location>
        <begin position="256"/>
        <end position="275"/>
    </location>
</feature>
<keyword evidence="1" id="KW-1133">Transmembrane helix</keyword>
<evidence type="ECO:0008006" key="4">
    <source>
        <dbReference type="Google" id="ProtNLM"/>
    </source>
</evidence>
<dbReference type="KEGG" id="cthd:CDO33_09195"/>
<name>A0A2K2F854_9CLOT</name>
<feature type="transmembrane region" description="Helical" evidence="1">
    <location>
        <begin position="80"/>
        <end position="97"/>
    </location>
</feature>
<feature type="transmembrane region" description="Helical" evidence="1">
    <location>
        <begin position="287"/>
        <end position="310"/>
    </location>
</feature>
<sequence length="513" mass="54903">MNKKLQEKIKEALSSVIPITAIVFILSITITPMPIGTLMLFLTGAVLLILGMGFFSLGADISMMPMGEGIGAEVVKSRNISLAVISFFIMGMLVTIAEPDLQVLATQVPSIPDIAIILTVAVGVGIFLVIALLRTLFGIKLSYLLIFFYIIVFALSIFTPGSFIPVAFDSGGVTTGPITVPFIMALGIGLASISGNKDSQEDSFGLVALCSVGPILAVMLLGIFYNPSTANYEAAVVPNVFTTKDVATQFAQGFPIYIKEVSIALIPIAVFFILFQLKFRSFRKRQLIKMGVGIIYTFIGLVLFLTGVNVGFMPAGQFLGSKMASSSYKWLLIPLGMVIGYYIVAAEPAVHVLNKQVEEISDGAIPSQVMQRSLSIGVAVSVAIAMIRVLTGISIYWFLIPGYAIALILALIVPKIFTGIAFDSGGVASGPMTATFLLPFVVGACESVGGNILNDAFGVVAMVAMTPLITIQLLGLIYKHKMSVANLPERVDNIDISDEIIDFEEYEEEISNE</sequence>
<keyword evidence="1" id="KW-0472">Membrane</keyword>
<feature type="transmembrane region" description="Helical" evidence="1">
    <location>
        <begin position="12"/>
        <end position="32"/>
    </location>
</feature>
<accession>A0A2K2F854</accession>
<organism evidence="2 3">
    <name type="scientific">Clostridium thermosuccinogenes</name>
    <dbReference type="NCBI Taxonomy" id="84032"/>
    <lineage>
        <taxon>Bacteria</taxon>
        <taxon>Bacillati</taxon>
        <taxon>Bacillota</taxon>
        <taxon>Clostridia</taxon>
        <taxon>Eubacteriales</taxon>
        <taxon>Clostridiaceae</taxon>
        <taxon>Clostridium</taxon>
    </lineage>
</organism>
<dbReference type="EMBL" id="NIOJ01000063">
    <property type="protein sequence ID" value="PNT95594.1"/>
    <property type="molecule type" value="Genomic_DNA"/>
</dbReference>
<feature type="transmembrane region" description="Helical" evidence="1">
    <location>
        <begin position="330"/>
        <end position="353"/>
    </location>
</feature>
<feature type="transmembrane region" description="Helical" evidence="1">
    <location>
        <begin position="434"/>
        <end position="453"/>
    </location>
</feature>